<dbReference type="AlphaFoldDB" id="A0A9X5E2N0"/>
<sequence>MNTNHQPVQRFSRSRRRFIHTSVAAISGLALTRCGWRQGGVQRTAPPASPTDKLFVYTWSQYTDDELIKNFTSQFKVPVVADIYESNEAMLAKLQAGGGGNYSVIYPSDYMVRRMIERGMLHELDRSRLQGLDRLAPQFQNPTYDPQNRHSIPMSWGTTGFVYNTQQLKEPPTDWEYLWKNSRQLSGRMTLIDDVREVMGATLRMLGYSYNSKDEPQVKQAYEKLRELKPSIAAFDTDAWRSQILAGDLVLAMAYSTDGIKISQENPNLRYIIPASGTSLWTDTIAIPKTAPNLDAAYAWLNYNLEPTVAAEICQRQTVAIPNQVALEQLPTQLRQDPNLFPPESVLNKCERISPLGDFDAVYDRYWTQLTSS</sequence>
<evidence type="ECO:0000313" key="7">
    <source>
        <dbReference type="EMBL" id="NHC34041.1"/>
    </source>
</evidence>
<evidence type="ECO:0000256" key="5">
    <source>
        <dbReference type="ARBA" id="ARBA00022764"/>
    </source>
</evidence>
<dbReference type="Proteomes" id="UP000031532">
    <property type="component" value="Unassembled WGS sequence"/>
</dbReference>
<dbReference type="Pfam" id="PF13416">
    <property type="entry name" value="SBP_bac_8"/>
    <property type="match status" value="1"/>
</dbReference>
<organism evidence="7 8">
    <name type="scientific">Scytonema millei VB511283</name>
    <dbReference type="NCBI Taxonomy" id="1245923"/>
    <lineage>
        <taxon>Bacteria</taxon>
        <taxon>Bacillati</taxon>
        <taxon>Cyanobacteriota</taxon>
        <taxon>Cyanophyceae</taxon>
        <taxon>Nostocales</taxon>
        <taxon>Scytonemataceae</taxon>
        <taxon>Scytonema</taxon>
    </lineage>
</organism>
<dbReference type="SUPFAM" id="SSF53850">
    <property type="entry name" value="Periplasmic binding protein-like II"/>
    <property type="match status" value="1"/>
</dbReference>
<proteinExistence type="inferred from homology"/>
<dbReference type="PIRSF" id="PIRSF019574">
    <property type="entry name" value="Periplasmic_polyamine_BP"/>
    <property type="match status" value="1"/>
</dbReference>
<feature type="binding site" evidence="6">
    <location>
        <begin position="194"/>
        <end position="197"/>
    </location>
    <ligand>
        <name>spermidine</name>
        <dbReference type="ChEBI" id="CHEBI:57834"/>
    </ligand>
</feature>
<evidence type="ECO:0000313" key="8">
    <source>
        <dbReference type="Proteomes" id="UP000031532"/>
    </source>
</evidence>
<dbReference type="GO" id="GO:0019808">
    <property type="term" value="F:polyamine binding"/>
    <property type="evidence" value="ECO:0007669"/>
    <property type="project" value="InterPro"/>
</dbReference>
<dbReference type="CDD" id="cd13590">
    <property type="entry name" value="PBP2_PotD_PotF_like"/>
    <property type="match status" value="1"/>
</dbReference>
<gene>
    <name evidence="7" type="ORF">QH73_0005070</name>
</gene>
<accession>A0A9X5E2N0</accession>
<name>A0A9X5E2N0_9CYAN</name>
<keyword evidence="4" id="KW-0732">Signal</keyword>
<dbReference type="RefSeq" id="WP_052290025.1">
    <property type="nucleotide sequence ID" value="NZ_JTJC03000001.1"/>
</dbReference>
<comment type="similarity">
    <text evidence="2">Belongs to the bacterial solute-binding protein 1 family.</text>
</comment>
<evidence type="ECO:0000256" key="4">
    <source>
        <dbReference type="ARBA" id="ARBA00022729"/>
    </source>
</evidence>
<dbReference type="PANTHER" id="PTHR30222:SF17">
    <property type="entry name" value="SPERMIDINE_PUTRESCINE-BINDING PERIPLASMIC PROTEIN"/>
    <property type="match status" value="1"/>
</dbReference>
<dbReference type="PRINTS" id="PR00909">
    <property type="entry name" value="SPERMDNBNDNG"/>
</dbReference>
<dbReference type="EMBL" id="JTJC03000001">
    <property type="protein sequence ID" value="NHC34041.1"/>
    <property type="molecule type" value="Genomic_DNA"/>
</dbReference>
<evidence type="ECO:0000256" key="3">
    <source>
        <dbReference type="ARBA" id="ARBA00022448"/>
    </source>
</evidence>
<dbReference type="PROSITE" id="PS01037">
    <property type="entry name" value="SBP_BACTERIAL_1"/>
    <property type="match status" value="1"/>
</dbReference>
<evidence type="ECO:0000256" key="1">
    <source>
        <dbReference type="ARBA" id="ARBA00004418"/>
    </source>
</evidence>
<dbReference type="InterPro" id="IPR006059">
    <property type="entry name" value="SBP"/>
</dbReference>
<dbReference type="OrthoDB" id="9769319at2"/>
<dbReference type="GO" id="GO:0015846">
    <property type="term" value="P:polyamine transport"/>
    <property type="evidence" value="ECO:0007669"/>
    <property type="project" value="InterPro"/>
</dbReference>
<comment type="caution">
    <text evidence="7">The sequence shown here is derived from an EMBL/GenBank/DDBJ whole genome shotgun (WGS) entry which is preliminary data.</text>
</comment>
<dbReference type="GO" id="GO:0042597">
    <property type="term" value="C:periplasmic space"/>
    <property type="evidence" value="ECO:0007669"/>
    <property type="project" value="UniProtKB-SubCell"/>
</dbReference>
<evidence type="ECO:0000256" key="2">
    <source>
        <dbReference type="ARBA" id="ARBA00008520"/>
    </source>
</evidence>
<reference evidence="7 8" key="1">
    <citation type="journal article" date="2015" name="Genome Announc.">
        <title>Draft Genome Sequence of the Terrestrial Cyanobacterium Scytonema millei VB511283, Isolated from Eastern India.</title>
        <authorList>
            <person name="Sen D."/>
            <person name="Chandrababunaidu M.M."/>
            <person name="Singh D."/>
            <person name="Sanghi N."/>
            <person name="Ghorai A."/>
            <person name="Mishra G.P."/>
            <person name="Madduluri M."/>
            <person name="Adhikary S.P."/>
            <person name="Tripathy S."/>
        </authorList>
    </citation>
    <scope>NUCLEOTIDE SEQUENCE [LARGE SCALE GENOMIC DNA]</scope>
    <source>
        <strain evidence="7 8">VB511283</strain>
    </source>
</reference>
<protein>
    <submittedName>
        <fullName evidence="7">Spermidine/putrescine ABC transporter substrate-binding protein</fullName>
    </submittedName>
</protein>
<dbReference type="GO" id="GO:0055085">
    <property type="term" value="P:transmembrane transport"/>
    <property type="evidence" value="ECO:0007669"/>
    <property type="project" value="InterPro"/>
</dbReference>
<feature type="binding site" evidence="6">
    <location>
        <position position="110"/>
    </location>
    <ligand>
        <name>spermidine</name>
        <dbReference type="ChEBI" id="CHEBI:57834"/>
    </ligand>
</feature>
<keyword evidence="8" id="KW-1185">Reference proteome</keyword>
<dbReference type="InterPro" id="IPR006061">
    <property type="entry name" value="SBP_1_CS"/>
</dbReference>
<keyword evidence="5" id="KW-0574">Periplasm</keyword>
<dbReference type="InterPro" id="IPR001188">
    <property type="entry name" value="Sperm_putr-bd"/>
</dbReference>
<dbReference type="PANTHER" id="PTHR30222">
    <property type="entry name" value="SPERMIDINE/PUTRESCINE-BINDING PERIPLASMIC PROTEIN"/>
    <property type="match status" value="1"/>
</dbReference>
<evidence type="ECO:0000256" key="6">
    <source>
        <dbReference type="PIRSR" id="PIRSR019574-1"/>
    </source>
</evidence>
<keyword evidence="3" id="KW-0813">Transport</keyword>
<comment type="subcellular location">
    <subcellularLocation>
        <location evidence="1">Periplasm</location>
    </subcellularLocation>
</comment>
<dbReference type="Gene3D" id="3.40.190.10">
    <property type="entry name" value="Periplasmic binding protein-like II"/>
    <property type="match status" value="2"/>
</dbReference>